<dbReference type="Pfam" id="PF13086">
    <property type="entry name" value="AAA_11"/>
    <property type="match status" value="1"/>
</dbReference>
<protein>
    <submittedName>
        <fullName evidence="7">Helicase sen1</fullName>
    </submittedName>
</protein>
<evidence type="ECO:0000256" key="1">
    <source>
        <dbReference type="ARBA" id="ARBA00022741"/>
    </source>
</evidence>
<reference evidence="7" key="1">
    <citation type="journal article" date="2012" name="Nature">
        <title>The oyster genome reveals stress adaptation and complexity of shell formation.</title>
        <authorList>
            <person name="Zhang G."/>
            <person name="Fang X."/>
            <person name="Guo X."/>
            <person name="Li L."/>
            <person name="Luo R."/>
            <person name="Xu F."/>
            <person name="Yang P."/>
            <person name="Zhang L."/>
            <person name="Wang X."/>
            <person name="Qi H."/>
            <person name="Xiong Z."/>
            <person name="Que H."/>
            <person name="Xie Y."/>
            <person name="Holland P.W."/>
            <person name="Paps J."/>
            <person name="Zhu Y."/>
            <person name="Wu F."/>
            <person name="Chen Y."/>
            <person name="Wang J."/>
            <person name="Peng C."/>
            <person name="Meng J."/>
            <person name="Yang L."/>
            <person name="Liu J."/>
            <person name="Wen B."/>
            <person name="Zhang N."/>
            <person name="Huang Z."/>
            <person name="Zhu Q."/>
            <person name="Feng Y."/>
            <person name="Mount A."/>
            <person name="Hedgecock D."/>
            <person name="Xu Z."/>
            <person name="Liu Y."/>
            <person name="Domazet-Loso T."/>
            <person name="Du Y."/>
            <person name="Sun X."/>
            <person name="Zhang S."/>
            <person name="Liu B."/>
            <person name="Cheng P."/>
            <person name="Jiang X."/>
            <person name="Li J."/>
            <person name="Fan D."/>
            <person name="Wang W."/>
            <person name="Fu W."/>
            <person name="Wang T."/>
            <person name="Wang B."/>
            <person name="Zhang J."/>
            <person name="Peng Z."/>
            <person name="Li Y."/>
            <person name="Li N."/>
            <person name="Wang J."/>
            <person name="Chen M."/>
            <person name="He Y."/>
            <person name="Tan F."/>
            <person name="Song X."/>
            <person name="Zheng Q."/>
            <person name="Huang R."/>
            <person name="Yang H."/>
            <person name="Du X."/>
            <person name="Chen L."/>
            <person name="Yang M."/>
            <person name="Gaffney P.M."/>
            <person name="Wang S."/>
            <person name="Luo L."/>
            <person name="She Z."/>
            <person name="Ming Y."/>
            <person name="Huang W."/>
            <person name="Zhang S."/>
            <person name="Huang B."/>
            <person name="Zhang Y."/>
            <person name="Qu T."/>
            <person name="Ni P."/>
            <person name="Miao G."/>
            <person name="Wang J."/>
            <person name="Wang Q."/>
            <person name="Steinberg C.E."/>
            <person name="Wang H."/>
            <person name="Li N."/>
            <person name="Qian L."/>
            <person name="Zhang G."/>
            <person name="Li Y."/>
            <person name="Yang H."/>
            <person name="Liu X."/>
            <person name="Wang J."/>
            <person name="Yin Y."/>
            <person name="Wang J."/>
        </authorList>
    </citation>
    <scope>NUCLEOTIDE SEQUENCE [LARGE SCALE GENOMIC DNA]</scope>
    <source>
        <strain evidence="7">05x7-T-G4-1.051#20</strain>
    </source>
</reference>
<dbReference type="InterPro" id="IPR041677">
    <property type="entry name" value="DNA2/NAM7_AAA_11"/>
</dbReference>
<dbReference type="InterPro" id="IPR027417">
    <property type="entry name" value="P-loop_NTPase"/>
</dbReference>
<evidence type="ECO:0000259" key="6">
    <source>
        <dbReference type="Pfam" id="PF13087"/>
    </source>
</evidence>
<organism evidence="7">
    <name type="scientific">Magallana gigas</name>
    <name type="common">Pacific oyster</name>
    <name type="synonym">Crassostrea gigas</name>
    <dbReference type="NCBI Taxonomy" id="29159"/>
    <lineage>
        <taxon>Eukaryota</taxon>
        <taxon>Metazoa</taxon>
        <taxon>Spiralia</taxon>
        <taxon>Lophotrochozoa</taxon>
        <taxon>Mollusca</taxon>
        <taxon>Bivalvia</taxon>
        <taxon>Autobranchia</taxon>
        <taxon>Pteriomorphia</taxon>
        <taxon>Ostreida</taxon>
        <taxon>Ostreoidea</taxon>
        <taxon>Ostreidae</taxon>
        <taxon>Magallana</taxon>
    </lineage>
</organism>
<dbReference type="SUPFAM" id="SSF52540">
    <property type="entry name" value="P-loop containing nucleoside triphosphate hydrolases"/>
    <property type="match status" value="1"/>
</dbReference>
<dbReference type="Gene3D" id="3.40.50.300">
    <property type="entry name" value="P-loop containing nucleotide triphosphate hydrolases"/>
    <property type="match status" value="3"/>
</dbReference>
<evidence type="ECO:0000256" key="2">
    <source>
        <dbReference type="ARBA" id="ARBA00022801"/>
    </source>
</evidence>
<gene>
    <name evidence="7" type="ORF">CGI_10012697</name>
</gene>
<dbReference type="GO" id="GO:0001147">
    <property type="term" value="F:transcription termination site sequence-specific DNA binding"/>
    <property type="evidence" value="ECO:0007669"/>
    <property type="project" value="TreeGrafter"/>
</dbReference>
<dbReference type="FunFam" id="3.40.50.300:FF:000326">
    <property type="entry name" value="P-loop containing nucleoside triphosphate hydrolase"/>
    <property type="match status" value="1"/>
</dbReference>
<dbReference type="GO" id="GO:0016604">
    <property type="term" value="C:nuclear body"/>
    <property type="evidence" value="ECO:0007669"/>
    <property type="project" value="TreeGrafter"/>
</dbReference>
<dbReference type="PANTHER" id="PTHR10887">
    <property type="entry name" value="DNA2/NAM7 HELICASE FAMILY"/>
    <property type="match status" value="1"/>
</dbReference>
<feature type="domain" description="DNA2/NAM7 helicase-like C-terminal" evidence="6">
    <location>
        <begin position="143"/>
        <end position="251"/>
    </location>
</feature>
<dbReference type="PANTHER" id="PTHR10887:SF495">
    <property type="entry name" value="HELICASE SENATAXIN ISOFORM X1-RELATED"/>
    <property type="match status" value="1"/>
</dbReference>
<sequence length="294" mass="34224">MRFFVKTGRTEKKKENIPRSVLENYHELKRRREELQELRRQRQGHREEASQANELDCIIPLQYQANKLILVGDPEQLPPTIKSSKAAQNYFGQSLFERFYRHFQSSTTNMSPILMLDTQYRMHPDIAYWPSQYIYQGKLKTDRSVNNPTEVEFIVQLVLVILRSTRPQHVGIIAPYKSQKHLLSTSLAKKGVRNIEISTVDGFQGQEKEVIVFSCVRAQNQSRSIGFMADKKRMNVALTRAKSALYIVAHMDSLKEANADWRNMIEDAERRNMIYTVANTREFQSAVTQIVLKK</sequence>
<dbReference type="CDD" id="cd18808">
    <property type="entry name" value="SF1_C_Upf1"/>
    <property type="match status" value="1"/>
</dbReference>
<keyword evidence="1" id="KW-0547">Nucleotide-binding</keyword>
<feature type="domain" description="DNA2/NAM7 helicase helicase" evidence="5">
    <location>
        <begin position="48"/>
        <end position="83"/>
    </location>
</feature>
<dbReference type="GO" id="GO:0004386">
    <property type="term" value="F:helicase activity"/>
    <property type="evidence" value="ECO:0007669"/>
    <property type="project" value="UniProtKB-KW"/>
</dbReference>
<evidence type="ECO:0000313" key="7">
    <source>
        <dbReference type="EMBL" id="EKC37745.1"/>
    </source>
</evidence>
<accession>K1R999</accession>
<keyword evidence="4" id="KW-0067">ATP-binding</keyword>
<dbReference type="InParanoid" id="K1R999"/>
<dbReference type="GO" id="GO:0005524">
    <property type="term" value="F:ATP binding"/>
    <property type="evidence" value="ECO:0007669"/>
    <property type="project" value="UniProtKB-KW"/>
</dbReference>
<dbReference type="HOGENOM" id="CLU_001666_0_0_1"/>
<dbReference type="Pfam" id="PF13087">
    <property type="entry name" value="AAA_12"/>
    <property type="match status" value="1"/>
</dbReference>
<dbReference type="InterPro" id="IPR045055">
    <property type="entry name" value="DNA2/NAM7-like"/>
</dbReference>
<dbReference type="GO" id="GO:0016787">
    <property type="term" value="F:hydrolase activity"/>
    <property type="evidence" value="ECO:0007669"/>
    <property type="project" value="UniProtKB-KW"/>
</dbReference>
<dbReference type="InterPro" id="IPR047187">
    <property type="entry name" value="SF1_C_Upf1"/>
</dbReference>
<dbReference type="AlphaFoldDB" id="K1R999"/>
<evidence type="ECO:0000259" key="5">
    <source>
        <dbReference type="Pfam" id="PF13086"/>
    </source>
</evidence>
<dbReference type="EMBL" id="JH817836">
    <property type="protein sequence ID" value="EKC37745.1"/>
    <property type="molecule type" value="Genomic_DNA"/>
</dbReference>
<keyword evidence="2" id="KW-0378">Hydrolase</keyword>
<dbReference type="InterPro" id="IPR041679">
    <property type="entry name" value="DNA2/NAM7-like_C"/>
</dbReference>
<evidence type="ECO:0000256" key="4">
    <source>
        <dbReference type="ARBA" id="ARBA00022840"/>
    </source>
</evidence>
<dbReference type="GO" id="GO:0005694">
    <property type="term" value="C:chromosome"/>
    <property type="evidence" value="ECO:0007669"/>
    <property type="project" value="UniProtKB-ARBA"/>
</dbReference>
<keyword evidence="3 7" id="KW-0347">Helicase</keyword>
<evidence type="ECO:0000256" key="3">
    <source>
        <dbReference type="ARBA" id="ARBA00022806"/>
    </source>
</evidence>
<name>K1R999_MAGGI</name>
<proteinExistence type="predicted"/>
<dbReference type="GO" id="GO:0006369">
    <property type="term" value="P:termination of RNA polymerase II transcription"/>
    <property type="evidence" value="ECO:0007669"/>
    <property type="project" value="TreeGrafter"/>
</dbReference>